<dbReference type="OrthoDB" id="2449793at2759"/>
<name>A0A9P7XSR8_9FUNG</name>
<dbReference type="EMBL" id="JAHRHY010000011">
    <property type="protein sequence ID" value="KAG9065973.1"/>
    <property type="molecule type" value="Genomic_DNA"/>
</dbReference>
<keyword evidence="3" id="KW-1185">Reference proteome</keyword>
<organism evidence="2 3">
    <name type="scientific">Linnemannia hyalina</name>
    <dbReference type="NCBI Taxonomy" id="64524"/>
    <lineage>
        <taxon>Eukaryota</taxon>
        <taxon>Fungi</taxon>
        <taxon>Fungi incertae sedis</taxon>
        <taxon>Mucoromycota</taxon>
        <taxon>Mortierellomycotina</taxon>
        <taxon>Mortierellomycetes</taxon>
        <taxon>Mortierellales</taxon>
        <taxon>Mortierellaceae</taxon>
        <taxon>Linnemannia</taxon>
    </lineage>
</organism>
<feature type="compositionally biased region" description="Basic residues" evidence="1">
    <location>
        <begin position="114"/>
        <end position="125"/>
    </location>
</feature>
<proteinExistence type="predicted"/>
<comment type="caution">
    <text evidence="2">The sequence shown here is derived from an EMBL/GenBank/DDBJ whole genome shotgun (WGS) entry which is preliminary data.</text>
</comment>
<feature type="region of interest" description="Disordered" evidence="1">
    <location>
        <begin position="1"/>
        <end position="149"/>
    </location>
</feature>
<feature type="compositionally biased region" description="Low complexity" evidence="1">
    <location>
        <begin position="55"/>
        <end position="85"/>
    </location>
</feature>
<gene>
    <name evidence="2" type="ORF">KI688_002270</name>
</gene>
<reference evidence="2" key="1">
    <citation type="submission" date="2021-06" db="EMBL/GenBank/DDBJ databases">
        <title>Genome Sequence of Mortierella hyaline Strain SCG-10, a Cold-Adapted, Nitrate-Reducing Fungus Isolated from Soil in Minnesota, USA.</title>
        <authorList>
            <person name="Aldossari N."/>
        </authorList>
    </citation>
    <scope>NUCLEOTIDE SEQUENCE</scope>
    <source>
        <strain evidence="2">SCG-10</strain>
    </source>
</reference>
<dbReference type="Proteomes" id="UP000707451">
    <property type="component" value="Unassembled WGS sequence"/>
</dbReference>
<feature type="compositionally biased region" description="Polar residues" evidence="1">
    <location>
        <begin position="23"/>
        <end position="44"/>
    </location>
</feature>
<protein>
    <submittedName>
        <fullName evidence="2">Uncharacterized protein</fullName>
    </submittedName>
</protein>
<dbReference type="AlphaFoldDB" id="A0A9P7XSR8"/>
<evidence type="ECO:0000256" key="1">
    <source>
        <dbReference type="SAM" id="MobiDB-lite"/>
    </source>
</evidence>
<accession>A0A9P7XSR8</accession>
<sequence length="482" mass="52969">MVAIDEPNRRGQRRGPAAAEATTLGTKPSTVTIQPTTNTLSVKATAQRAPVPAIATRTRTKATNTTTPSANTPTTTKTPNAPKASSTITKGQKKVLRNNPGATGSASPLPRTSKAAKKKRPKATSKKSVDSADTDDSDPDTVKKSAKKKAIKSSSNKVLYDLLARKDNDIQELTVRQHKVKLLTWQFYCDINYDGDYTVNAERMLPYFENLVFLRTSKKFIVPDIDYDGAIGLRPAGWKPPNPKQRRTAKKTKDIEEWIPESSSKEQDLQVWTPDDADAAIARSEELEYEEHEDEDEIVAAAVDEVVDVDMEIVVGNNRENDNNSVEITVQEELQALHAMVEGEDETGLVLEGEDFESGDQQGLEHATGTEAPAEPLIIETEADKMKVFSGLVLDKHGRIAITVPLSLGTVDNYRKACIYLWKLQNQRTTLCPNPAPNPRTDGPLDDAINAYGVRLVYDKATTGTTRDTACNTRETYDGNDN</sequence>
<evidence type="ECO:0000313" key="3">
    <source>
        <dbReference type="Proteomes" id="UP000707451"/>
    </source>
</evidence>
<evidence type="ECO:0000313" key="2">
    <source>
        <dbReference type="EMBL" id="KAG9065973.1"/>
    </source>
</evidence>